<reference evidence="2" key="1">
    <citation type="submission" date="2022-11" db="UniProtKB">
        <authorList>
            <consortium name="WormBaseParasite"/>
        </authorList>
    </citation>
    <scope>IDENTIFICATION</scope>
</reference>
<accession>A0AC35FFN3</accession>
<organism evidence="1 2">
    <name type="scientific">Panagrolaimus sp. PS1159</name>
    <dbReference type="NCBI Taxonomy" id="55785"/>
    <lineage>
        <taxon>Eukaryota</taxon>
        <taxon>Metazoa</taxon>
        <taxon>Ecdysozoa</taxon>
        <taxon>Nematoda</taxon>
        <taxon>Chromadorea</taxon>
        <taxon>Rhabditida</taxon>
        <taxon>Tylenchina</taxon>
        <taxon>Panagrolaimomorpha</taxon>
        <taxon>Panagrolaimoidea</taxon>
        <taxon>Panagrolaimidae</taxon>
        <taxon>Panagrolaimus</taxon>
    </lineage>
</organism>
<evidence type="ECO:0000313" key="2">
    <source>
        <dbReference type="WBParaSite" id="PS1159_v2.g1705.t1"/>
    </source>
</evidence>
<evidence type="ECO:0000313" key="1">
    <source>
        <dbReference type="Proteomes" id="UP000887580"/>
    </source>
</evidence>
<dbReference type="WBParaSite" id="PS1159_v2.g1705.t1">
    <property type="protein sequence ID" value="PS1159_v2.g1705.t1"/>
    <property type="gene ID" value="PS1159_v2.g1705"/>
</dbReference>
<protein>
    <submittedName>
        <fullName evidence="2">Chromo domain-containing protein</fullName>
    </submittedName>
</protein>
<sequence>MGGKTAKKSSKKPMKYEVEKVIDQCYSGTELQYLIKWK</sequence>
<proteinExistence type="predicted"/>
<dbReference type="Proteomes" id="UP000887580">
    <property type="component" value="Unplaced"/>
</dbReference>
<name>A0AC35FFN3_9BILA</name>